<evidence type="ECO:0000313" key="1">
    <source>
        <dbReference type="EMBL" id="RJX47844.1"/>
    </source>
</evidence>
<proteinExistence type="predicted"/>
<gene>
    <name evidence="1" type="ORF">DP106_13880</name>
</gene>
<dbReference type="RefSeq" id="WP_120086264.1">
    <property type="nucleotide sequence ID" value="NZ_QMDW01000031.1"/>
</dbReference>
<evidence type="ECO:0000313" key="2">
    <source>
        <dbReference type="Proteomes" id="UP000281564"/>
    </source>
</evidence>
<sequence length="135" mass="15687">MAKEETRHINILNEGGRLPEGRYLLIELFCTDPTCDCRRVFFNVTHVESDQLQAVIAYGWEDREFYRDWFGREAQGFIDELKGPSLNTASPQSPLAPILLKKVESVLEDEEYVDRIERHYEMFKHAISDTPGHAK</sequence>
<protein>
    <submittedName>
        <fullName evidence="1">Uncharacterized protein</fullName>
    </submittedName>
</protein>
<dbReference type="EMBL" id="QMDW01000031">
    <property type="protein sequence ID" value="RJX47844.1"/>
    <property type="molecule type" value="Genomic_DNA"/>
</dbReference>
<accession>A0A3A6QKA8</accession>
<keyword evidence="2" id="KW-1185">Reference proteome</keyword>
<organism evidence="1 2">
    <name type="scientific">Halonotius pteroides</name>
    <dbReference type="NCBI Taxonomy" id="268735"/>
    <lineage>
        <taxon>Archaea</taxon>
        <taxon>Methanobacteriati</taxon>
        <taxon>Methanobacteriota</taxon>
        <taxon>Stenosarchaea group</taxon>
        <taxon>Halobacteria</taxon>
        <taxon>Halobacteriales</taxon>
        <taxon>Haloferacaceae</taxon>
        <taxon>Halonotius</taxon>
    </lineage>
</organism>
<dbReference type="AlphaFoldDB" id="A0A3A6QKA8"/>
<dbReference type="Proteomes" id="UP000281564">
    <property type="component" value="Unassembled WGS sequence"/>
</dbReference>
<comment type="caution">
    <text evidence="1">The sequence shown here is derived from an EMBL/GenBank/DDBJ whole genome shotgun (WGS) entry which is preliminary data.</text>
</comment>
<reference evidence="1 2" key="1">
    <citation type="submission" date="2018-06" db="EMBL/GenBank/DDBJ databases">
        <title>Halonotius sp. F13-13 a new haloarchaeeon isolated from a solar saltern from Isla Cristina, Huelva, Spain.</title>
        <authorList>
            <person name="Duran-Viseras A."/>
            <person name="Sanchez-Porro C."/>
            <person name="Ventosa A."/>
        </authorList>
    </citation>
    <scope>NUCLEOTIDE SEQUENCE [LARGE SCALE GENOMIC DNA]</scope>
    <source>
        <strain evidence="1 2">CECT 7525</strain>
    </source>
</reference>
<name>A0A3A6QKA8_9EURY</name>